<evidence type="ECO:0000313" key="2">
    <source>
        <dbReference type="EMBL" id="KTD09309.1"/>
    </source>
</evidence>
<dbReference type="SUPFAM" id="SSF53474">
    <property type="entry name" value="alpha/beta-Hydrolases"/>
    <property type="match status" value="1"/>
</dbReference>
<comment type="caution">
    <text evidence="2">The sequence shown here is derived from an EMBL/GenBank/DDBJ whole genome shotgun (WGS) entry which is preliminary data.</text>
</comment>
<dbReference type="InterPro" id="IPR029058">
    <property type="entry name" value="AB_hydrolase_fold"/>
</dbReference>
<dbReference type="STRING" id="455.Ljam_0659"/>
<proteinExistence type="predicted"/>
<dbReference type="EMBL" id="LNYG01000012">
    <property type="protein sequence ID" value="KTD09309.1"/>
    <property type="molecule type" value="Genomic_DNA"/>
</dbReference>
<dbReference type="PANTHER" id="PTHR43798:SF29">
    <property type="entry name" value="AB HYDROLASE-1 DOMAIN-CONTAINING PROTEIN"/>
    <property type="match status" value="1"/>
</dbReference>
<reference evidence="2 3" key="1">
    <citation type="submission" date="2015-11" db="EMBL/GenBank/DDBJ databases">
        <title>Genomic analysis of 38 Legionella species identifies large and diverse effector repertoires.</title>
        <authorList>
            <person name="Burstein D."/>
            <person name="Amaro F."/>
            <person name="Zusman T."/>
            <person name="Lifshitz Z."/>
            <person name="Cohen O."/>
            <person name="Gilbert J.A."/>
            <person name="Pupko T."/>
            <person name="Shuman H.A."/>
            <person name="Segal G."/>
        </authorList>
    </citation>
    <scope>NUCLEOTIDE SEQUENCE [LARGE SCALE GENOMIC DNA]</scope>
    <source>
        <strain evidence="2 3">JA-26-G1-E2</strain>
    </source>
</reference>
<evidence type="ECO:0000259" key="1">
    <source>
        <dbReference type="Pfam" id="PF12697"/>
    </source>
</evidence>
<dbReference type="InterPro" id="IPR000073">
    <property type="entry name" value="AB_hydrolase_1"/>
</dbReference>
<dbReference type="Proteomes" id="UP000054715">
    <property type="component" value="Unassembled WGS sequence"/>
</dbReference>
<dbReference type="AlphaFoldDB" id="A0A0W0UNU2"/>
<dbReference type="InterPro" id="IPR050266">
    <property type="entry name" value="AB_hydrolase_sf"/>
</dbReference>
<organism evidence="2 3">
    <name type="scientific">Legionella jamestowniensis</name>
    <dbReference type="NCBI Taxonomy" id="455"/>
    <lineage>
        <taxon>Bacteria</taxon>
        <taxon>Pseudomonadati</taxon>
        <taxon>Pseudomonadota</taxon>
        <taxon>Gammaproteobacteria</taxon>
        <taxon>Legionellales</taxon>
        <taxon>Legionellaceae</taxon>
        <taxon>Legionella</taxon>
    </lineage>
</organism>
<feature type="domain" description="AB hydrolase-1" evidence="1">
    <location>
        <begin position="9"/>
        <end position="225"/>
    </location>
</feature>
<dbReference type="PATRIC" id="fig|455.5.peg.702"/>
<dbReference type="PANTHER" id="PTHR43798">
    <property type="entry name" value="MONOACYLGLYCEROL LIPASE"/>
    <property type="match status" value="1"/>
</dbReference>
<dbReference type="PRINTS" id="PR00111">
    <property type="entry name" value="ABHYDROLASE"/>
</dbReference>
<gene>
    <name evidence="2" type="ORF">Ljam_0659</name>
</gene>
<dbReference type="Gene3D" id="3.40.50.1820">
    <property type="entry name" value="alpha/beta hydrolase"/>
    <property type="match status" value="1"/>
</dbReference>
<sequence>MVTNMNRDIVLIPGALATPKLWHQQVAFFQEGKRFHYVDVLNSDSITEMAYRFVPSAPKKFTLIGFSMGGYIALDLYRYIPDSIEKLILINSAAKLVSEKGQLERERSLDLISKGKFDFLIKLIFKNSIYDKEKHKALLPLAQDMAQEVGVENYKKQLSAILNKPDHSSLLPLIECPTLLIASRQDNVMPIERSEHMEKNLKRSELIYLEQCGHIAMLEKPDKINKILAGWL</sequence>
<protein>
    <submittedName>
        <fullName evidence="2">Lipolytic protein</fullName>
    </submittedName>
</protein>
<evidence type="ECO:0000313" key="3">
    <source>
        <dbReference type="Proteomes" id="UP000054715"/>
    </source>
</evidence>
<name>A0A0W0UNU2_9GAMM</name>
<accession>A0A0W0UNU2</accession>
<dbReference type="Pfam" id="PF12697">
    <property type="entry name" value="Abhydrolase_6"/>
    <property type="match status" value="1"/>
</dbReference>